<dbReference type="InterPro" id="IPR015422">
    <property type="entry name" value="PyrdxlP-dep_Trfase_small"/>
</dbReference>
<dbReference type="AlphaFoldDB" id="A0A9R1TIY8"/>
<evidence type="ECO:0000256" key="3">
    <source>
        <dbReference type="ARBA" id="ARBA00022898"/>
    </source>
</evidence>
<dbReference type="GO" id="GO:0006545">
    <property type="term" value="P:glycine biosynthetic process"/>
    <property type="evidence" value="ECO:0007669"/>
    <property type="project" value="TreeGrafter"/>
</dbReference>
<dbReference type="PANTHER" id="PTHR48097">
    <property type="entry name" value="L-THREONINE ALDOLASE-RELATED"/>
    <property type="match status" value="1"/>
</dbReference>
<dbReference type="GeneID" id="105270797"/>
<evidence type="ECO:0000313" key="11">
    <source>
        <dbReference type="RefSeq" id="XP_011310268.1"/>
    </source>
</evidence>
<accession>A0A9R1TJV1</accession>
<dbReference type="RefSeq" id="XP_011310268.1">
    <property type="nucleotide sequence ID" value="XM_011311966.1"/>
</dbReference>
<dbReference type="Gene3D" id="3.90.1150.10">
    <property type="entry name" value="Aspartate Aminotransferase, domain 1"/>
    <property type="match status" value="1"/>
</dbReference>
<evidence type="ECO:0000256" key="5">
    <source>
        <dbReference type="PIRSR" id="PIRSR017617-1"/>
    </source>
</evidence>
<name>A0A9R1TIY8_9HYME</name>
<evidence type="ECO:0000259" key="6">
    <source>
        <dbReference type="Pfam" id="PF01212"/>
    </source>
</evidence>
<dbReference type="GO" id="GO:0008732">
    <property type="term" value="F:L-allo-threonine aldolase activity"/>
    <property type="evidence" value="ECO:0007669"/>
    <property type="project" value="TreeGrafter"/>
</dbReference>
<dbReference type="RefSeq" id="XP_011310267.1">
    <property type="nucleotide sequence ID" value="XM_011311965.1"/>
</dbReference>
<feature type="modified residue" description="N6-(pyridoxal phosphate)lysine" evidence="5">
    <location>
        <position position="215"/>
    </location>
</feature>
<feature type="domain" description="Aromatic amino acid beta-eliminating lyase/threonine aldolase" evidence="6">
    <location>
        <begin position="19"/>
        <end position="301"/>
    </location>
</feature>
<accession>A0A9R1TJ98</accession>
<dbReference type="InterPro" id="IPR023603">
    <property type="entry name" value="Low_specificity_L-TA-like"/>
</dbReference>
<proteinExistence type="inferred from homology"/>
<dbReference type="NCBIfam" id="NF041359">
    <property type="entry name" value="GntG_guanitoxin"/>
    <property type="match status" value="1"/>
</dbReference>
<dbReference type="PIRSF" id="PIRSF017617">
    <property type="entry name" value="Thr_aldolase"/>
    <property type="match status" value="1"/>
</dbReference>
<evidence type="ECO:0000313" key="8">
    <source>
        <dbReference type="RefSeq" id="XP_011310265.1"/>
    </source>
</evidence>
<evidence type="ECO:0000256" key="2">
    <source>
        <dbReference type="ARBA" id="ARBA00006966"/>
    </source>
</evidence>
<dbReference type="KEGG" id="fas:105270797"/>
<sequence>MSSRAPEGKSDVKEVMTVNLRSDTFTKPCQAMRQAMFQAEVGDDVYHEDPTVIRLEKYVAELLGTEASLFITSGTMGNLVAMMVHCNTRGCEIYVGEDSHIVHHEQGSAAQIANITVCALPNNPDGTFDLKRLKLKLRDPSNYHHPISRLISVENTINGKILPLQWLKELVAFSKEHKLKLHMDGARIWYASIIGGIPIRDIVEGFDSVTFCLSKIGAPVGSMLCGSREFITQARRMRKVLGGGMRQVGVLAACGFVAIEKLPKLTADHVKAVAMMKAVNELESDIFKVHPIDAQTNMAWISVEETDEITAPKFAKRLGEIEDDHEDDQVRVLAWSVQPRTVRLSFHCDVSEEEASAAQRKIRYIIRKLDPKFQKN</sequence>
<dbReference type="RefSeq" id="XP_011310266.1">
    <property type="nucleotide sequence ID" value="XM_011311964.1"/>
</dbReference>
<dbReference type="OrthoDB" id="10261951at2759"/>
<accession>A0A9R1U7K2</accession>
<dbReference type="FunFam" id="3.40.640.10:FF:000030">
    <property type="entry name" value="Low-specificity L-threonine aldolase"/>
    <property type="match status" value="1"/>
</dbReference>
<dbReference type="InterPro" id="IPR001597">
    <property type="entry name" value="ArAA_b-elim_lyase/Thr_aldolase"/>
</dbReference>
<comment type="cofactor">
    <cofactor evidence="1">
        <name>pyridoxal 5'-phosphate</name>
        <dbReference type="ChEBI" id="CHEBI:597326"/>
    </cofactor>
</comment>
<dbReference type="GO" id="GO:0005829">
    <property type="term" value="C:cytosol"/>
    <property type="evidence" value="ECO:0007669"/>
    <property type="project" value="TreeGrafter"/>
</dbReference>
<keyword evidence="7" id="KW-1185">Reference proteome</keyword>
<comment type="similarity">
    <text evidence="2">Belongs to the threonine aldolase family.</text>
</comment>
<keyword evidence="3" id="KW-0663">Pyridoxal phosphate</keyword>
<dbReference type="InterPro" id="IPR015421">
    <property type="entry name" value="PyrdxlP-dep_Trfase_major"/>
</dbReference>
<dbReference type="Pfam" id="PF01212">
    <property type="entry name" value="Beta_elim_lyase"/>
    <property type="match status" value="1"/>
</dbReference>
<protein>
    <submittedName>
        <fullName evidence="8 9">Probable low-specificity L-threonine aldolase 2</fullName>
    </submittedName>
</protein>
<dbReference type="GO" id="GO:0006567">
    <property type="term" value="P:L-threonine catabolic process"/>
    <property type="evidence" value="ECO:0007669"/>
    <property type="project" value="TreeGrafter"/>
</dbReference>
<dbReference type="InterPro" id="IPR015424">
    <property type="entry name" value="PyrdxlP-dep_Trfase"/>
</dbReference>
<dbReference type="PANTHER" id="PTHR48097:SF9">
    <property type="entry name" value="L-THREONINE ALDOLASE"/>
    <property type="match status" value="1"/>
</dbReference>
<organism evidence="7 8">
    <name type="scientific">Fopius arisanus</name>
    <dbReference type="NCBI Taxonomy" id="64838"/>
    <lineage>
        <taxon>Eukaryota</taxon>
        <taxon>Metazoa</taxon>
        <taxon>Ecdysozoa</taxon>
        <taxon>Arthropoda</taxon>
        <taxon>Hexapoda</taxon>
        <taxon>Insecta</taxon>
        <taxon>Pterygota</taxon>
        <taxon>Neoptera</taxon>
        <taxon>Endopterygota</taxon>
        <taxon>Hymenoptera</taxon>
        <taxon>Apocrita</taxon>
        <taxon>Ichneumonoidea</taxon>
        <taxon>Braconidae</taxon>
        <taxon>Opiinae</taxon>
        <taxon>Fopius</taxon>
    </lineage>
</organism>
<dbReference type="SUPFAM" id="SSF53383">
    <property type="entry name" value="PLP-dependent transferases"/>
    <property type="match status" value="1"/>
</dbReference>
<reference evidence="8 9" key="1">
    <citation type="submission" date="2025-04" db="UniProtKB">
        <authorList>
            <consortium name="RefSeq"/>
        </authorList>
    </citation>
    <scope>IDENTIFICATION</scope>
    <source>
        <strain evidence="8 9">USDA-PBARC FA_bdor</strain>
        <tissue evidence="8 9">Whole organism</tissue>
    </source>
</reference>
<evidence type="ECO:0000313" key="10">
    <source>
        <dbReference type="RefSeq" id="XP_011310267.1"/>
    </source>
</evidence>
<evidence type="ECO:0000313" key="9">
    <source>
        <dbReference type="RefSeq" id="XP_011310266.1"/>
    </source>
</evidence>
<dbReference type="Proteomes" id="UP000694866">
    <property type="component" value="Unplaced"/>
</dbReference>
<dbReference type="Gene3D" id="3.40.640.10">
    <property type="entry name" value="Type I PLP-dependent aspartate aminotransferase-like (Major domain)"/>
    <property type="match status" value="1"/>
</dbReference>
<evidence type="ECO:0000256" key="4">
    <source>
        <dbReference type="ARBA" id="ARBA00023239"/>
    </source>
</evidence>
<accession>A0A9R1TIY8</accession>
<evidence type="ECO:0000256" key="1">
    <source>
        <dbReference type="ARBA" id="ARBA00001933"/>
    </source>
</evidence>
<gene>
    <name evidence="8 9 10 11" type="primary">LOC105270797</name>
</gene>
<dbReference type="RefSeq" id="XP_011310265.1">
    <property type="nucleotide sequence ID" value="XM_011311963.1"/>
</dbReference>
<keyword evidence="4" id="KW-0456">Lyase</keyword>
<evidence type="ECO:0000313" key="7">
    <source>
        <dbReference type="Proteomes" id="UP000694866"/>
    </source>
</evidence>